<accession>A0A8C9F5U8</accession>
<dbReference type="InterPro" id="IPR017874">
    <property type="entry name" value="CRIC_domain"/>
</dbReference>
<dbReference type="Gene3D" id="1.10.150.50">
    <property type="entry name" value="Transcription Factor, Ets-1"/>
    <property type="match status" value="1"/>
</dbReference>
<dbReference type="InterPro" id="IPR001660">
    <property type="entry name" value="SAM"/>
</dbReference>
<feature type="region of interest" description="Disordered" evidence="1">
    <location>
        <begin position="210"/>
        <end position="250"/>
    </location>
</feature>
<dbReference type="SUPFAM" id="SSF47769">
    <property type="entry name" value="SAM/Pointed domain"/>
    <property type="match status" value="1"/>
</dbReference>
<evidence type="ECO:0000259" key="3">
    <source>
        <dbReference type="PROSITE" id="PS51290"/>
    </source>
</evidence>
<dbReference type="Ensembl" id="ENSPSTT00000011629.1">
    <property type="protein sequence ID" value="ENSPSTP00000011077.1"/>
    <property type="gene ID" value="ENSPSTG00000007786.1"/>
</dbReference>
<feature type="domain" description="CRIC" evidence="3">
    <location>
        <begin position="83"/>
        <end position="172"/>
    </location>
</feature>
<dbReference type="PROSITE" id="PS50105">
    <property type="entry name" value="SAM_DOMAIN"/>
    <property type="match status" value="1"/>
</dbReference>
<name>A0A8C9F5U8_PAVCR</name>
<feature type="compositionally biased region" description="Pro residues" evidence="1">
    <location>
        <begin position="229"/>
        <end position="249"/>
    </location>
</feature>
<evidence type="ECO:0000313" key="5">
    <source>
        <dbReference type="Proteomes" id="UP000694428"/>
    </source>
</evidence>
<feature type="compositionally biased region" description="Pro residues" evidence="1">
    <location>
        <begin position="210"/>
        <end position="221"/>
    </location>
</feature>
<dbReference type="InterPro" id="IPR051566">
    <property type="entry name" value="CNKSR"/>
</dbReference>
<sequence>SPAAMEPVGAWGPTQTAAWLRGLDAAVQGYPFEEWGLAGTELLRLSEGALEVLGVWRVGHQELLLEAVEQLRALVSNGLGSTSLRTLTERLRELAQHIETVVLEGSPGGATPLPPPITLLACVVDLIGAAKRLFSWLNRYLFSTLNDFSSTRDIVLLCARLVEVLQTVGGCTHITGICESIVGCSPPALLDRRAMLQLVGLALPLAPCDSPPDSPSTPTLPPELWGSPPASPSTPVLPPESPRSPPASPSTPMLPYNPLVRYPLPRCPSPSLIPPHSHLLHCPAGSGDHFHQLLPALCVHDQLGGELGPVPFLSVTVPWCHLVPPFTLGLWGHCSLSGWVLGAS</sequence>
<organism evidence="4 5">
    <name type="scientific">Pavo cristatus</name>
    <name type="common">Indian peafowl</name>
    <name type="synonym">Blue peafowl</name>
    <dbReference type="NCBI Taxonomy" id="9049"/>
    <lineage>
        <taxon>Eukaryota</taxon>
        <taxon>Metazoa</taxon>
        <taxon>Chordata</taxon>
        <taxon>Craniata</taxon>
        <taxon>Vertebrata</taxon>
        <taxon>Euteleostomi</taxon>
        <taxon>Archelosauria</taxon>
        <taxon>Archosauria</taxon>
        <taxon>Dinosauria</taxon>
        <taxon>Saurischia</taxon>
        <taxon>Theropoda</taxon>
        <taxon>Coelurosauria</taxon>
        <taxon>Aves</taxon>
        <taxon>Neognathae</taxon>
        <taxon>Galloanserae</taxon>
        <taxon>Galliformes</taxon>
        <taxon>Phasianidae</taxon>
        <taxon>Phasianinae</taxon>
        <taxon>Pavo</taxon>
    </lineage>
</organism>
<dbReference type="Proteomes" id="UP000694428">
    <property type="component" value="Unplaced"/>
</dbReference>
<dbReference type="PROSITE" id="PS51290">
    <property type="entry name" value="CRIC"/>
    <property type="match status" value="1"/>
</dbReference>
<dbReference type="SMART" id="SM00454">
    <property type="entry name" value="SAM"/>
    <property type="match status" value="1"/>
</dbReference>
<reference evidence="4" key="2">
    <citation type="submission" date="2025-09" db="UniProtKB">
        <authorList>
            <consortium name="Ensembl"/>
        </authorList>
    </citation>
    <scope>IDENTIFICATION</scope>
</reference>
<keyword evidence="5" id="KW-1185">Reference proteome</keyword>
<reference evidence="4" key="1">
    <citation type="submission" date="2025-08" db="UniProtKB">
        <authorList>
            <consortium name="Ensembl"/>
        </authorList>
    </citation>
    <scope>IDENTIFICATION</scope>
</reference>
<proteinExistence type="predicted"/>
<evidence type="ECO:0000259" key="2">
    <source>
        <dbReference type="PROSITE" id="PS50105"/>
    </source>
</evidence>
<evidence type="ECO:0000256" key="1">
    <source>
        <dbReference type="SAM" id="MobiDB-lite"/>
    </source>
</evidence>
<dbReference type="AlphaFoldDB" id="A0A8C9F5U8"/>
<protein>
    <recommendedName>
        <fullName evidence="6">Connector enhancer of kinase suppressor of Ras 1</fullName>
    </recommendedName>
</protein>
<evidence type="ECO:0008006" key="6">
    <source>
        <dbReference type="Google" id="ProtNLM"/>
    </source>
</evidence>
<dbReference type="PANTHER" id="PTHR12844:SF10">
    <property type="entry name" value="CONNECTOR ENHANCER OF KINASE SUPPRESSOR OF RAS 1"/>
    <property type="match status" value="1"/>
</dbReference>
<dbReference type="PANTHER" id="PTHR12844">
    <property type="entry name" value="CONNECTOR ENCHANCER OF KINASE SUPPRESSOR OF RAS"/>
    <property type="match status" value="1"/>
</dbReference>
<feature type="domain" description="SAM" evidence="2">
    <location>
        <begin position="11"/>
        <end position="74"/>
    </location>
</feature>
<evidence type="ECO:0000313" key="4">
    <source>
        <dbReference type="Ensembl" id="ENSPSTP00000011077.1"/>
    </source>
</evidence>
<dbReference type="InterPro" id="IPR013761">
    <property type="entry name" value="SAM/pointed_sf"/>
</dbReference>
<dbReference type="Pfam" id="PF10534">
    <property type="entry name" value="CRIC_ras_sig"/>
    <property type="match status" value="1"/>
</dbReference>